<evidence type="ECO:0000313" key="10">
    <source>
        <dbReference type="Proteomes" id="UP001465153"/>
    </source>
</evidence>
<keyword evidence="3 6" id="KW-0812">Transmembrane</keyword>
<dbReference type="InterPro" id="IPR025857">
    <property type="entry name" value="MacB_PCD"/>
</dbReference>
<feature type="transmembrane region" description="Helical" evidence="6">
    <location>
        <begin position="363"/>
        <end position="385"/>
    </location>
</feature>
<dbReference type="PANTHER" id="PTHR30572">
    <property type="entry name" value="MEMBRANE COMPONENT OF TRANSPORTER-RELATED"/>
    <property type="match status" value="1"/>
</dbReference>
<evidence type="ECO:0000256" key="2">
    <source>
        <dbReference type="ARBA" id="ARBA00022475"/>
    </source>
</evidence>
<evidence type="ECO:0000259" key="8">
    <source>
        <dbReference type="Pfam" id="PF12704"/>
    </source>
</evidence>
<keyword evidence="4 6" id="KW-1133">Transmembrane helix</keyword>
<evidence type="ECO:0000256" key="1">
    <source>
        <dbReference type="ARBA" id="ARBA00004651"/>
    </source>
</evidence>
<feature type="domain" description="ABC3 transporter permease C-terminal" evidence="7">
    <location>
        <begin position="281"/>
        <end position="393"/>
    </location>
</feature>
<feature type="domain" description="MacB-like periplasmic core" evidence="8">
    <location>
        <begin position="22"/>
        <end position="242"/>
    </location>
</feature>
<organism evidence="9 10">
    <name type="scientific">Sessilibacter corallicola</name>
    <dbReference type="NCBI Taxonomy" id="2904075"/>
    <lineage>
        <taxon>Bacteria</taxon>
        <taxon>Pseudomonadati</taxon>
        <taxon>Pseudomonadota</taxon>
        <taxon>Gammaproteobacteria</taxon>
        <taxon>Cellvibrionales</taxon>
        <taxon>Cellvibrionaceae</taxon>
        <taxon>Sessilibacter</taxon>
    </lineage>
</organism>
<dbReference type="EMBL" id="BAABWN010000002">
    <property type="protein sequence ID" value="GAA6167072.1"/>
    <property type="molecule type" value="Genomic_DNA"/>
</dbReference>
<dbReference type="RefSeq" id="WP_353301807.1">
    <property type="nucleotide sequence ID" value="NZ_BAABWN010000002.1"/>
</dbReference>
<reference evidence="9 10" key="1">
    <citation type="submission" date="2024-04" db="EMBL/GenBank/DDBJ databases">
        <title>Draft genome sequence of Sessilibacter corallicola NBRC 116591.</title>
        <authorList>
            <person name="Miyakawa T."/>
            <person name="Kusuya Y."/>
            <person name="Miura T."/>
        </authorList>
    </citation>
    <scope>NUCLEOTIDE SEQUENCE [LARGE SCALE GENOMIC DNA]</scope>
    <source>
        <strain evidence="9 10">KU-00831-HH</strain>
    </source>
</reference>
<dbReference type="Pfam" id="PF02687">
    <property type="entry name" value="FtsX"/>
    <property type="match status" value="1"/>
</dbReference>
<evidence type="ECO:0000256" key="3">
    <source>
        <dbReference type="ARBA" id="ARBA00022692"/>
    </source>
</evidence>
<feature type="transmembrane region" description="Helical" evidence="6">
    <location>
        <begin position="323"/>
        <end position="351"/>
    </location>
</feature>
<dbReference type="InterPro" id="IPR050250">
    <property type="entry name" value="Macrolide_Exporter_MacB"/>
</dbReference>
<comment type="caution">
    <text evidence="9">The sequence shown here is derived from an EMBL/GenBank/DDBJ whole genome shotgun (WGS) entry which is preliminary data.</text>
</comment>
<name>A0ABQ0A609_9GAMM</name>
<evidence type="ECO:0000256" key="6">
    <source>
        <dbReference type="SAM" id="Phobius"/>
    </source>
</evidence>
<dbReference type="InterPro" id="IPR003838">
    <property type="entry name" value="ABC3_permease_C"/>
</dbReference>
<protein>
    <submittedName>
        <fullName evidence="9">ABC transporter permease</fullName>
    </submittedName>
</protein>
<dbReference type="Proteomes" id="UP001465153">
    <property type="component" value="Unassembled WGS sequence"/>
</dbReference>
<evidence type="ECO:0000256" key="5">
    <source>
        <dbReference type="ARBA" id="ARBA00023136"/>
    </source>
</evidence>
<dbReference type="PANTHER" id="PTHR30572:SF15">
    <property type="entry name" value="ABC TRANSPORTER PERMEASE"/>
    <property type="match status" value="1"/>
</dbReference>
<sequence>MSLVDYLRFTWISISRHKFRSSMIIVAIAFALSSVISLTALGEAAKYYVLNQFAYLGSDTLIMYPGRNETTGGMPPITGVAARDITLDDIYFLQRKLSAINAVAPLIIGSAEISSDSRARETLLIGTTNTFIDIQKITLSQGRNLIINDIRRADGQCLIGETLRKELFSTNPVIGENLRIADYRCRIVGELQGRGDAFGMDLSDSVIIPVASAQRVFNIEGLFRVLIQIKANANLEQTKQQVLATMTELHQGEQDVTLVSPDAILSTFDDIISALTLAISAIASISLLVAGLLIMNITLISIGQRTREIGLLKALGASARQIMTLFLLESALTSGIGACLGLLISLVFIAAANGFVTSTEFTVPVWVFFAAVFTALATSLIFSWVPAKRASRLAAVTAIQKV</sequence>
<proteinExistence type="predicted"/>
<feature type="transmembrane region" description="Helical" evidence="6">
    <location>
        <begin position="274"/>
        <end position="302"/>
    </location>
</feature>
<evidence type="ECO:0000259" key="7">
    <source>
        <dbReference type="Pfam" id="PF02687"/>
    </source>
</evidence>
<evidence type="ECO:0000313" key="9">
    <source>
        <dbReference type="EMBL" id="GAA6167072.1"/>
    </source>
</evidence>
<keyword evidence="2" id="KW-1003">Cell membrane</keyword>
<comment type="subcellular location">
    <subcellularLocation>
        <location evidence="1">Cell membrane</location>
        <topology evidence="1">Multi-pass membrane protein</topology>
    </subcellularLocation>
</comment>
<evidence type="ECO:0000256" key="4">
    <source>
        <dbReference type="ARBA" id="ARBA00022989"/>
    </source>
</evidence>
<keyword evidence="10" id="KW-1185">Reference proteome</keyword>
<dbReference type="Pfam" id="PF12704">
    <property type="entry name" value="MacB_PCD"/>
    <property type="match status" value="1"/>
</dbReference>
<gene>
    <name evidence="9" type="ORF">NBRC116591_08820</name>
</gene>
<keyword evidence="5 6" id="KW-0472">Membrane</keyword>
<accession>A0ABQ0A609</accession>